<dbReference type="EMBL" id="UPTC01004492">
    <property type="protein sequence ID" value="VBB34971.1"/>
    <property type="molecule type" value="Genomic_DNA"/>
</dbReference>
<dbReference type="GO" id="GO:0006013">
    <property type="term" value="P:mannose metabolic process"/>
    <property type="evidence" value="ECO:0007669"/>
    <property type="project" value="InterPro"/>
</dbReference>
<evidence type="ECO:0000259" key="1">
    <source>
        <dbReference type="Pfam" id="PF07748"/>
    </source>
</evidence>
<dbReference type="PANTHER" id="PTHR11607:SF71">
    <property type="entry name" value="ALPHA-MANNOSIDASE"/>
    <property type="match status" value="1"/>
</dbReference>
<dbReference type="STRING" id="6277.A0A498SMY0"/>
<reference evidence="2 3" key="1">
    <citation type="submission" date="2018-08" db="EMBL/GenBank/DDBJ databases">
        <authorList>
            <person name="Laetsch R D."/>
            <person name="Stevens L."/>
            <person name="Kumar S."/>
            <person name="Blaxter L. M."/>
        </authorList>
    </citation>
    <scope>NUCLEOTIDE SEQUENCE [LARGE SCALE GENOMIC DNA]</scope>
</reference>
<protein>
    <recommendedName>
        <fullName evidence="1">Glycosyl hydrolase family 38 C-terminal domain-containing protein</fullName>
    </recommendedName>
</protein>
<evidence type="ECO:0000313" key="2">
    <source>
        <dbReference type="EMBL" id="VBB34971.1"/>
    </source>
</evidence>
<feature type="domain" description="Glycosyl hydrolase family 38 C-terminal" evidence="1">
    <location>
        <begin position="119"/>
        <end position="234"/>
    </location>
</feature>
<dbReference type="GO" id="GO:0006491">
    <property type="term" value="P:N-glycan processing"/>
    <property type="evidence" value="ECO:0007669"/>
    <property type="project" value="TreeGrafter"/>
</dbReference>
<dbReference type="GO" id="GO:0004559">
    <property type="term" value="F:alpha-mannosidase activity"/>
    <property type="evidence" value="ECO:0007669"/>
    <property type="project" value="InterPro"/>
</dbReference>
<name>A0A498SMY0_ACAVI</name>
<dbReference type="Proteomes" id="UP000276991">
    <property type="component" value="Unassembled WGS sequence"/>
</dbReference>
<dbReference type="OrthoDB" id="10261055at2759"/>
<dbReference type="Pfam" id="PF07748">
    <property type="entry name" value="Glyco_hydro_38C"/>
    <property type="match status" value="1"/>
</dbReference>
<dbReference type="Gene3D" id="2.60.40.1180">
    <property type="entry name" value="Golgi alpha-mannosidase II"/>
    <property type="match status" value="1"/>
</dbReference>
<gene>
    <name evidence="2" type="ORF">NAV_LOCUS9762</name>
</gene>
<dbReference type="InterPro" id="IPR011682">
    <property type="entry name" value="Glyco_hydro_38_C"/>
</dbReference>
<proteinExistence type="predicted"/>
<accession>A0A498SMY0</accession>
<dbReference type="InterPro" id="IPR050843">
    <property type="entry name" value="Glycosyl_Hydrlase_38"/>
</dbReference>
<dbReference type="InterPro" id="IPR011013">
    <property type="entry name" value="Gal_mutarotase_sf_dom"/>
</dbReference>
<dbReference type="GO" id="GO:0000139">
    <property type="term" value="C:Golgi membrane"/>
    <property type="evidence" value="ECO:0007669"/>
    <property type="project" value="TreeGrafter"/>
</dbReference>
<dbReference type="PANTHER" id="PTHR11607">
    <property type="entry name" value="ALPHA-MANNOSIDASE"/>
    <property type="match status" value="1"/>
</dbReference>
<dbReference type="AlphaFoldDB" id="A0A498SMY0"/>
<evidence type="ECO:0000313" key="3">
    <source>
        <dbReference type="Proteomes" id="UP000276991"/>
    </source>
</evidence>
<dbReference type="SUPFAM" id="SSF74650">
    <property type="entry name" value="Galactose mutarotase-like"/>
    <property type="match status" value="1"/>
</dbReference>
<organism evidence="2 3">
    <name type="scientific">Acanthocheilonema viteae</name>
    <name type="common">Filarial nematode worm</name>
    <name type="synonym">Dipetalonema viteae</name>
    <dbReference type="NCBI Taxonomy" id="6277"/>
    <lineage>
        <taxon>Eukaryota</taxon>
        <taxon>Metazoa</taxon>
        <taxon>Ecdysozoa</taxon>
        <taxon>Nematoda</taxon>
        <taxon>Chromadorea</taxon>
        <taxon>Rhabditida</taxon>
        <taxon>Spirurina</taxon>
        <taxon>Spiruromorpha</taxon>
        <taxon>Filarioidea</taxon>
        <taxon>Onchocercidae</taxon>
        <taxon>Acanthocheilonema</taxon>
    </lineage>
</organism>
<dbReference type="Gene3D" id="2.70.98.30">
    <property type="entry name" value="Golgi alpha-mannosidase II, domain 4"/>
    <property type="match status" value="1"/>
</dbReference>
<dbReference type="GO" id="GO:0030246">
    <property type="term" value="F:carbohydrate binding"/>
    <property type="evidence" value="ECO:0007669"/>
    <property type="project" value="InterPro"/>
</dbReference>
<keyword evidence="3" id="KW-1185">Reference proteome</keyword>
<dbReference type="InterPro" id="IPR013780">
    <property type="entry name" value="Glyco_hydro_b"/>
</dbReference>
<sequence length="246" mass="28353">MYNESSSKKIITMDRTRSVLIYNYEPYEKTERIELQISDPDVILTGKDGPIQAQIEPYFDAVHGKFTENYLLVFFTFLNALSFIRITIQKNHSTTTEIAQILTPMQQSPVTIYFNIAKNGTERLRCEQEFSYYNSTYSGAYIMALENDKLTKLEMNDAETFIVSGSLRQTVYTLSEFIKQRLSVNNITGVEGSHLHMQLHVDIRKMSGVELITKFSTDMIADDIEYYTDSNGMQASFITFYVYNAL</sequence>